<evidence type="ECO:0000256" key="5">
    <source>
        <dbReference type="ARBA" id="ARBA00022679"/>
    </source>
</evidence>
<evidence type="ECO:0000256" key="10">
    <source>
        <dbReference type="RuleBase" id="RU363110"/>
    </source>
</evidence>
<dbReference type="GO" id="GO:0005789">
    <property type="term" value="C:endoplasmic reticulum membrane"/>
    <property type="evidence" value="ECO:0007669"/>
    <property type="project" value="UniProtKB-SubCell"/>
</dbReference>
<keyword evidence="5 10" id="KW-0808">Transferase</keyword>
<feature type="transmembrane region" description="Helical" evidence="10">
    <location>
        <begin position="229"/>
        <end position="251"/>
    </location>
</feature>
<evidence type="ECO:0000256" key="2">
    <source>
        <dbReference type="ARBA" id="ARBA00004922"/>
    </source>
</evidence>
<comment type="pathway">
    <text evidence="2 10">Protein modification; protein glycosylation.</text>
</comment>
<comment type="similarity">
    <text evidence="3 10">Belongs to the ALG6/ALG8 glucosyltransferase family.</text>
</comment>
<keyword evidence="4 10" id="KW-0328">Glycosyltransferase</keyword>
<feature type="transmembrane region" description="Helical" evidence="10">
    <location>
        <begin position="658"/>
        <end position="676"/>
    </location>
</feature>
<evidence type="ECO:0000256" key="8">
    <source>
        <dbReference type="ARBA" id="ARBA00022989"/>
    </source>
</evidence>
<feature type="transmembrane region" description="Helical" evidence="10">
    <location>
        <begin position="535"/>
        <end position="555"/>
    </location>
</feature>
<evidence type="ECO:0000256" key="1">
    <source>
        <dbReference type="ARBA" id="ARBA00004477"/>
    </source>
</evidence>
<dbReference type="GO" id="GO:0006487">
    <property type="term" value="P:protein N-linked glycosylation"/>
    <property type="evidence" value="ECO:0007669"/>
    <property type="project" value="TreeGrafter"/>
</dbReference>
<comment type="subcellular location">
    <subcellularLocation>
        <location evidence="1 10">Endoplasmic reticulum membrane</location>
        <topology evidence="1 10">Multi-pass membrane protein</topology>
    </subcellularLocation>
</comment>
<feature type="transmembrane region" description="Helical" evidence="10">
    <location>
        <begin position="685"/>
        <end position="704"/>
    </location>
</feature>
<evidence type="ECO:0000256" key="3">
    <source>
        <dbReference type="ARBA" id="ARBA00008715"/>
    </source>
</evidence>
<dbReference type="PANTHER" id="PTHR12413">
    <property type="entry name" value="DOLICHYL GLYCOSYLTRANSFERASE"/>
    <property type="match status" value="1"/>
</dbReference>
<evidence type="ECO:0000313" key="12">
    <source>
        <dbReference type="Proteomes" id="UP000051952"/>
    </source>
</evidence>
<accession>A0A0S4J6X1</accession>
<keyword evidence="8 10" id="KW-1133">Transmembrane helix</keyword>
<dbReference type="Proteomes" id="UP000051952">
    <property type="component" value="Unassembled WGS sequence"/>
</dbReference>
<dbReference type="PANTHER" id="PTHR12413:SF2">
    <property type="entry name" value="DOLICHYL PYROPHOSPHATE GLC1MAN9GLCNAC2 ALPHA-1,3-GLUCOSYLTRANSFERASE-RELATED"/>
    <property type="match status" value="1"/>
</dbReference>
<dbReference type="InterPro" id="IPR004856">
    <property type="entry name" value="Glyco_trans_ALG6/ALG8"/>
</dbReference>
<sequence>MASSPPITRVILCVALYAVLLFGPKCMLWYVAVHNGKCVVNPHRQQQRVSNLSAPDQSIILDCSRVPIDECCGTAYSPCSFQAGLYHSSDFEVHRNWLSIVSERHYSWLREEGSGEDKLSLVESLRYWYRENTSLWTLDYPPLFAWFEFAMSQILLPPPDNDDGRNVVVSQWWFPSSVCSAQSSVDLSQLRKAAGLPLSSVKSRRIQEAPPPLAIPLHSSQGIVAFQRATVIIFSDVPYFLATVILFVAGCRSQKGNAAGSPSIMQLMMPLIAACCPAWTIIDNIHFQYNGIIFAVFMLSVYLAYCNRPYAAAICYGILVFLKHMMAYFALGYALWGVAVALQGGSCCRQQRLKETTKKSTAQAPRRATLVHIVLSFLQFGGAVALVVLVAVGPFALSEYMFITLSTPSTASASLSALVAESTSTALQPVKERLFPFGRGLVHAYWAPNAYAVYSTADFALCKILQAPTLNQRLPPMVTVVLQGMFPNAQVWCGKTSVNTKGLVGLEASSSGGTENVTELMKAPTHAALPPLTPLTSNMLVVGCFVSGVVWLVFVRSKKKGAAYLRTLEWWSSPEALLWGTFWSACSFFLFSWHVHEKAILSVILPVFVFSLRRSPAAWTGAQQCDDSCSNALHLCFRLNLIATAAVFPLMFSPLENAIKYTLFGTLAVVPYAIIFHQLGRPRRALHIATMVAAGGLTIVSLWVDQSKMATFAPLMVMSFLGALTVLVTMFMPLFWQ</sequence>
<dbReference type="EMBL" id="CYKH01000841">
    <property type="protein sequence ID" value="CUG49463.1"/>
    <property type="molecule type" value="Genomic_DNA"/>
</dbReference>
<feature type="transmembrane region" description="Helical" evidence="10">
    <location>
        <begin position="576"/>
        <end position="593"/>
    </location>
</feature>
<evidence type="ECO:0000256" key="4">
    <source>
        <dbReference type="ARBA" id="ARBA00022676"/>
    </source>
</evidence>
<dbReference type="VEuPathDB" id="TriTrypDB:BSAL_80175"/>
<feature type="transmembrane region" description="Helical" evidence="10">
    <location>
        <begin position="333"/>
        <end position="349"/>
    </location>
</feature>
<name>A0A0S4J6X1_BODSA</name>
<keyword evidence="12" id="KW-1185">Reference proteome</keyword>
<evidence type="ECO:0000256" key="6">
    <source>
        <dbReference type="ARBA" id="ARBA00022692"/>
    </source>
</evidence>
<feature type="transmembrane region" description="Helical" evidence="10">
    <location>
        <begin position="263"/>
        <end position="281"/>
    </location>
</feature>
<feature type="transmembrane region" description="Helical" evidence="10">
    <location>
        <begin position="370"/>
        <end position="397"/>
    </location>
</feature>
<keyword evidence="9 10" id="KW-0472">Membrane</keyword>
<dbReference type="Pfam" id="PF03155">
    <property type="entry name" value="Alg6_Alg8"/>
    <property type="match status" value="2"/>
</dbReference>
<dbReference type="AlphaFoldDB" id="A0A0S4J6X1"/>
<dbReference type="GO" id="GO:0042283">
    <property type="term" value="F:dolichyl pyrophosphate Glc1Man9GlcNAc2 alpha-1,3-glucosyltransferase activity"/>
    <property type="evidence" value="ECO:0007669"/>
    <property type="project" value="TreeGrafter"/>
</dbReference>
<gene>
    <name evidence="11" type="ORF">BSAL_80175</name>
</gene>
<organism evidence="11 12">
    <name type="scientific">Bodo saltans</name>
    <name type="common">Flagellated protozoan</name>
    <dbReference type="NCBI Taxonomy" id="75058"/>
    <lineage>
        <taxon>Eukaryota</taxon>
        <taxon>Discoba</taxon>
        <taxon>Euglenozoa</taxon>
        <taxon>Kinetoplastea</taxon>
        <taxon>Metakinetoplastina</taxon>
        <taxon>Eubodonida</taxon>
        <taxon>Bodonidae</taxon>
        <taxon>Bodo</taxon>
    </lineage>
</organism>
<keyword evidence="7 10" id="KW-0256">Endoplasmic reticulum</keyword>
<keyword evidence="6 10" id="KW-0812">Transmembrane</keyword>
<dbReference type="OrthoDB" id="1689333at2759"/>
<proteinExistence type="inferred from homology"/>
<reference evidence="12" key="1">
    <citation type="submission" date="2015-09" db="EMBL/GenBank/DDBJ databases">
        <authorList>
            <consortium name="Pathogen Informatics"/>
        </authorList>
    </citation>
    <scope>NUCLEOTIDE SEQUENCE [LARGE SCALE GENOMIC DNA]</scope>
    <source>
        <strain evidence="12">Lake Konstanz</strain>
    </source>
</reference>
<evidence type="ECO:0000256" key="7">
    <source>
        <dbReference type="ARBA" id="ARBA00022824"/>
    </source>
</evidence>
<dbReference type="EC" id="2.4.1.-" evidence="10"/>
<evidence type="ECO:0000313" key="11">
    <source>
        <dbReference type="EMBL" id="CUG49463.1"/>
    </source>
</evidence>
<dbReference type="UniPathway" id="UPA00378"/>
<evidence type="ECO:0000256" key="9">
    <source>
        <dbReference type="ARBA" id="ARBA00023136"/>
    </source>
</evidence>
<protein>
    <recommendedName>
        <fullName evidence="10">Alpha-1,3-glucosyltransferase</fullName>
        <ecNumber evidence="10">2.4.1.-</ecNumber>
    </recommendedName>
</protein>
<feature type="transmembrane region" description="Helical" evidence="10">
    <location>
        <begin position="716"/>
        <end position="736"/>
    </location>
</feature>
<dbReference type="OMA" id="PRDIMAC"/>
<feature type="transmembrane region" description="Helical" evidence="10">
    <location>
        <begin position="287"/>
        <end position="305"/>
    </location>
</feature>